<name>A0A429GHH4_9CREN</name>
<feature type="transmembrane region" description="Helical" evidence="7">
    <location>
        <begin position="291"/>
        <end position="310"/>
    </location>
</feature>
<feature type="transmembrane region" description="Helical" evidence="7">
    <location>
        <begin position="124"/>
        <end position="147"/>
    </location>
</feature>
<evidence type="ECO:0000313" key="10">
    <source>
        <dbReference type="Proteomes" id="UP000277582"/>
    </source>
</evidence>
<dbReference type="GO" id="GO:0005886">
    <property type="term" value="C:plasma membrane"/>
    <property type="evidence" value="ECO:0007669"/>
    <property type="project" value="UniProtKB-SubCell"/>
</dbReference>
<feature type="transmembrane region" description="Helical" evidence="7">
    <location>
        <begin position="322"/>
        <end position="341"/>
    </location>
</feature>
<feature type="transmembrane region" description="Helical" evidence="7">
    <location>
        <begin position="421"/>
        <end position="442"/>
    </location>
</feature>
<feature type="transmembrane region" description="Helical" evidence="7">
    <location>
        <begin position="384"/>
        <end position="401"/>
    </location>
</feature>
<dbReference type="Pfam" id="PF07690">
    <property type="entry name" value="MFS_1"/>
    <property type="match status" value="1"/>
</dbReference>
<dbReference type="Gene3D" id="1.20.1250.20">
    <property type="entry name" value="MFS general substrate transporter like domains"/>
    <property type="match status" value="2"/>
</dbReference>
<keyword evidence="10" id="KW-1185">Reference proteome</keyword>
<evidence type="ECO:0000256" key="1">
    <source>
        <dbReference type="ARBA" id="ARBA00004651"/>
    </source>
</evidence>
<dbReference type="AlphaFoldDB" id="A0A429GHH4"/>
<reference evidence="9 10" key="1">
    <citation type="submission" date="2018-10" db="EMBL/GenBank/DDBJ databases">
        <title>Co-occurring genomic capacity for anaerobic methane metabolism and dissimilatory sulfite reduction discovered in the Korarchaeota.</title>
        <authorList>
            <person name="Mckay L.J."/>
            <person name="Dlakic M."/>
            <person name="Fields M.W."/>
            <person name="Delmont T.O."/>
            <person name="Eren A.M."/>
            <person name="Jay Z.J."/>
            <person name="Klingelsmith K.B."/>
            <person name="Rusch D.B."/>
            <person name="Inskeep W.P."/>
        </authorList>
    </citation>
    <scope>NUCLEOTIDE SEQUENCE [LARGE SCALE GENOMIC DNA]</scope>
    <source>
        <strain evidence="9 10">MDKW</strain>
    </source>
</reference>
<feature type="transmembrane region" description="Helical" evidence="7">
    <location>
        <begin position="250"/>
        <end position="271"/>
    </location>
</feature>
<dbReference type="InterPro" id="IPR036259">
    <property type="entry name" value="MFS_trans_sf"/>
</dbReference>
<dbReference type="InterPro" id="IPR011701">
    <property type="entry name" value="MFS"/>
</dbReference>
<dbReference type="Proteomes" id="UP000277582">
    <property type="component" value="Unassembled WGS sequence"/>
</dbReference>
<sequence>MSGTKKERIPLIGLPGMTHEGKLAMISQFLGFGMDAYDMGLVIILAPVLTHVFVPPSKAGLAWQYVMILLTYSITMAARPFGSAFFGHYADKFGRRRIFLITMAGVGIVAGVTAFLPTYAEIGIWAWVLFALMRFLMGFIFGGEYAVGHTFAMELCPKDIRGRVGGIIQSGFPFGYMLNAFVFAAFSAVMSEEAMIAVGWRYVFLTGLIPVFIALVIRRMLPESPMYKLAKEKGELEKHPFLSLFKPPTLWTFLIILVFMSGLFIRDYTVYSYIPDILTLKGRGFDYTTYSLIYGFSLFITVLGYIFYGWLSDYIGRRKLTILWNIYILIIGIPAYYLLYIAALSHIIGLALLATIIVCSLKFTWGMLPAWLAENFPTKRRSSGVGFGYSGGVFVGAWYSIYTWWVHSIPQIQAIEGEVQWLSPAIVGIIGAVMCIIAILFVPERKGVDLAEIKE</sequence>
<proteinExistence type="predicted"/>
<accession>A0A429GHH4</accession>
<evidence type="ECO:0000256" key="7">
    <source>
        <dbReference type="SAM" id="Phobius"/>
    </source>
</evidence>
<keyword evidence="3" id="KW-1003">Cell membrane</keyword>
<feature type="transmembrane region" description="Helical" evidence="7">
    <location>
        <begin position="62"/>
        <end position="86"/>
    </location>
</feature>
<dbReference type="PROSITE" id="PS00217">
    <property type="entry name" value="SUGAR_TRANSPORT_2"/>
    <property type="match status" value="1"/>
</dbReference>
<dbReference type="InterPro" id="IPR005829">
    <property type="entry name" value="Sugar_transporter_CS"/>
</dbReference>
<comment type="caution">
    <text evidence="9">The sequence shown here is derived from an EMBL/GenBank/DDBJ whole genome shotgun (WGS) entry which is preliminary data.</text>
</comment>
<dbReference type="SUPFAM" id="SSF103473">
    <property type="entry name" value="MFS general substrate transporter"/>
    <property type="match status" value="1"/>
</dbReference>
<dbReference type="PROSITE" id="PS50850">
    <property type="entry name" value="MFS"/>
    <property type="match status" value="1"/>
</dbReference>
<feature type="transmembrane region" description="Helical" evidence="7">
    <location>
        <begin position="29"/>
        <end position="50"/>
    </location>
</feature>
<dbReference type="PANTHER" id="PTHR43045">
    <property type="entry name" value="SHIKIMATE TRANSPORTER"/>
    <property type="match status" value="1"/>
</dbReference>
<evidence type="ECO:0000256" key="6">
    <source>
        <dbReference type="ARBA" id="ARBA00023136"/>
    </source>
</evidence>
<dbReference type="GO" id="GO:0022857">
    <property type="term" value="F:transmembrane transporter activity"/>
    <property type="evidence" value="ECO:0007669"/>
    <property type="project" value="InterPro"/>
</dbReference>
<evidence type="ECO:0000256" key="2">
    <source>
        <dbReference type="ARBA" id="ARBA00022448"/>
    </source>
</evidence>
<comment type="subcellular location">
    <subcellularLocation>
        <location evidence="1">Cell membrane</location>
        <topology evidence="1">Multi-pass membrane protein</topology>
    </subcellularLocation>
</comment>
<evidence type="ECO:0000313" key="9">
    <source>
        <dbReference type="EMBL" id="RSN73330.1"/>
    </source>
</evidence>
<keyword evidence="4 7" id="KW-0812">Transmembrane</keyword>
<protein>
    <submittedName>
        <fullName evidence="9">MFS transporter</fullName>
    </submittedName>
</protein>
<evidence type="ECO:0000256" key="5">
    <source>
        <dbReference type="ARBA" id="ARBA00022989"/>
    </source>
</evidence>
<organism evidence="9 10">
    <name type="scientific">Candidatus Methanodesulfokora washburnensis</name>
    <dbReference type="NCBI Taxonomy" id="2478471"/>
    <lineage>
        <taxon>Archaea</taxon>
        <taxon>Thermoproteota</taxon>
        <taxon>Candidatus Korarchaeia</taxon>
        <taxon>Candidatus Korarchaeia incertae sedis</taxon>
        <taxon>Candidatus Methanodesulfokora</taxon>
    </lineage>
</organism>
<evidence type="ECO:0000256" key="4">
    <source>
        <dbReference type="ARBA" id="ARBA00022692"/>
    </source>
</evidence>
<keyword evidence="2" id="KW-0813">Transport</keyword>
<keyword evidence="5 7" id="KW-1133">Transmembrane helix</keyword>
<evidence type="ECO:0000259" key="8">
    <source>
        <dbReference type="PROSITE" id="PS50850"/>
    </source>
</evidence>
<gene>
    <name evidence="9" type="ORF">D6D85_10775</name>
</gene>
<keyword evidence="6 7" id="KW-0472">Membrane</keyword>
<feature type="transmembrane region" description="Helical" evidence="7">
    <location>
        <begin position="202"/>
        <end position="221"/>
    </location>
</feature>
<evidence type="ECO:0000256" key="3">
    <source>
        <dbReference type="ARBA" id="ARBA00022475"/>
    </source>
</evidence>
<dbReference type="InterPro" id="IPR020846">
    <property type="entry name" value="MFS_dom"/>
</dbReference>
<feature type="domain" description="Major facilitator superfamily (MFS) profile" evidence="8">
    <location>
        <begin position="24"/>
        <end position="446"/>
    </location>
</feature>
<feature type="transmembrane region" description="Helical" evidence="7">
    <location>
        <begin position="347"/>
        <end position="372"/>
    </location>
</feature>
<dbReference type="EMBL" id="RCOS01000122">
    <property type="protein sequence ID" value="RSN73330.1"/>
    <property type="molecule type" value="Genomic_DNA"/>
</dbReference>
<dbReference type="PANTHER" id="PTHR43045:SF1">
    <property type="entry name" value="SHIKIMATE TRANSPORTER"/>
    <property type="match status" value="1"/>
</dbReference>
<feature type="transmembrane region" description="Helical" evidence="7">
    <location>
        <begin position="167"/>
        <end position="190"/>
    </location>
</feature>
<feature type="transmembrane region" description="Helical" evidence="7">
    <location>
        <begin position="98"/>
        <end position="118"/>
    </location>
</feature>
<dbReference type="OrthoDB" id="56388at2157"/>
<dbReference type="RefSeq" id="WP_125671972.1">
    <property type="nucleotide sequence ID" value="NZ_RCOS01000122.1"/>
</dbReference>